<evidence type="ECO:0000313" key="2">
    <source>
        <dbReference type="EMBL" id="AFQ19709.1"/>
    </source>
</evidence>
<sequence length="47" mass="5511">MKMKKDNIWTILDDPKEQETKEQSQEPDDIFAGLDEISEITDDLLPF</sequence>
<dbReference type="EMBL" id="CP003754">
    <property type="protein sequence ID" value="AFQ19709.1"/>
    <property type="molecule type" value="Genomic_DNA"/>
</dbReference>
<dbReference type="RefSeq" id="WP_000782407.1">
    <property type="nucleotide sequence ID" value="NC_018501.1"/>
</dbReference>
<dbReference type="Proteomes" id="UP000005259">
    <property type="component" value="Plasmid p02"/>
</dbReference>
<evidence type="ECO:0000313" key="3">
    <source>
        <dbReference type="Proteomes" id="UP000005259"/>
    </source>
</evidence>
<protein>
    <submittedName>
        <fullName evidence="2">Uncharacterized protein</fullName>
    </submittedName>
</protein>
<keyword evidence="2" id="KW-0614">Plasmid</keyword>
<organism evidence="2 3">
    <name type="scientific">Bacillus thuringiensis HD-771</name>
    <dbReference type="NCBI Taxonomy" id="1218175"/>
    <lineage>
        <taxon>Bacteria</taxon>
        <taxon>Bacillati</taxon>
        <taxon>Bacillota</taxon>
        <taxon>Bacilli</taxon>
        <taxon>Bacillales</taxon>
        <taxon>Bacillaceae</taxon>
        <taxon>Bacillus</taxon>
        <taxon>Bacillus cereus group</taxon>
    </lineage>
</organism>
<gene>
    <name evidence="2" type="ORF">BTG_31863</name>
</gene>
<proteinExistence type="predicted"/>
<feature type="compositionally biased region" description="Basic and acidic residues" evidence="1">
    <location>
        <begin position="1"/>
        <end position="24"/>
    </location>
</feature>
<name>A0A9W3P111_BACTU</name>
<feature type="region of interest" description="Disordered" evidence="1">
    <location>
        <begin position="1"/>
        <end position="28"/>
    </location>
</feature>
<evidence type="ECO:0000256" key="1">
    <source>
        <dbReference type="SAM" id="MobiDB-lite"/>
    </source>
</evidence>
<dbReference type="AlphaFoldDB" id="A0A9W3P111"/>
<geneLocation type="plasmid" evidence="2 3">
    <name>p02</name>
</geneLocation>
<dbReference type="KEGG" id="bti:BTG_31863"/>
<reference evidence="2 3" key="1">
    <citation type="submission" date="2012-08" db="EMBL/GenBank/DDBJ databases">
        <authorList>
            <person name="Doggett N."/>
            <person name="Teshima H."/>
            <person name="Bruce D."/>
            <person name="Detter J.C."/>
            <person name="Johnson S.L."/>
            <person name="Han C."/>
        </authorList>
    </citation>
    <scope>NUCLEOTIDE SEQUENCE [LARGE SCALE GENOMIC DNA]</scope>
    <source>
        <strain evidence="2 3">HD-771</strain>
        <plasmid evidence="2 3">p02</plasmid>
    </source>
</reference>
<accession>A0A9W3P111</accession>